<evidence type="ECO:0000256" key="2">
    <source>
        <dbReference type="ARBA" id="ARBA00012758"/>
    </source>
</evidence>
<feature type="domain" description="Glycosyl hydrolase family 32 N-terminal" evidence="6">
    <location>
        <begin position="7"/>
        <end position="284"/>
    </location>
</feature>
<keyword evidence="3 5" id="KW-0378">Hydrolase</keyword>
<dbReference type="InterPro" id="IPR013320">
    <property type="entry name" value="ConA-like_dom_sf"/>
</dbReference>
<accession>A0A4R3NHU0</accession>
<dbReference type="GO" id="GO:0004564">
    <property type="term" value="F:beta-fructofuranosidase activity"/>
    <property type="evidence" value="ECO:0007669"/>
    <property type="project" value="UniProtKB-EC"/>
</dbReference>
<dbReference type="Gene3D" id="2.115.10.20">
    <property type="entry name" value="Glycosyl hydrolase domain, family 43"/>
    <property type="match status" value="1"/>
</dbReference>
<proteinExistence type="inferred from homology"/>
<name>A0A4R3NHU0_9HYPH</name>
<dbReference type="Pfam" id="PF08244">
    <property type="entry name" value="Glyco_hydro_32C"/>
    <property type="match status" value="1"/>
</dbReference>
<dbReference type="RefSeq" id="WP_207903943.1">
    <property type="nucleotide sequence ID" value="NZ_SMAR01000035.1"/>
</dbReference>
<dbReference type="PANTHER" id="PTHR43101:SF1">
    <property type="entry name" value="BETA-FRUCTOSIDASE"/>
    <property type="match status" value="1"/>
</dbReference>
<evidence type="ECO:0000256" key="3">
    <source>
        <dbReference type="ARBA" id="ARBA00022801"/>
    </source>
</evidence>
<evidence type="ECO:0000313" key="8">
    <source>
        <dbReference type="EMBL" id="TCT33060.1"/>
    </source>
</evidence>
<dbReference type="InterPro" id="IPR001362">
    <property type="entry name" value="Glyco_hydro_32"/>
</dbReference>
<organism evidence="8 9">
    <name type="scientific">Martelella mediterranea</name>
    <dbReference type="NCBI Taxonomy" id="293089"/>
    <lineage>
        <taxon>Bacteria</taxon>
        <taxon>Pseudomonadati</taxon>
        <taxon>Pseudomonadota</taxon>
        <taxon>Alphaproteobacteria</taxon>
        <taxon>Hyphomicrobiales</taxon>
        <taxon>Aurantimonadaceae</taxon>
        <taxon>Martelella</taxon>
    </lineage>
</organism>
<dbReference type="EC" id="3.2.1.26" evidence="2"/>
<dbReference type="InterPro" id="IPR013148">
    <property type="entry name" value="Glyco_hydro_32_N"/>
</dbReference>
<dbReference type="SUPFAM" id="SSF75005">
    <property type="entry name" value="Arabinanase/levansucrase/invertase"/>
    <property type="match status" value="1"/>
</dbReference>
<evidence type="ECO:0000256" key="4">
    <source>
        <dbReference type="ARBA" id="ARBA00023295"/>
    </source>
</evidence>
<evidence type="ECO:0000259" key="7">
    <source>
        <dbReference type="Pfam" id="PF08244"/>
    </source>
</evidence>
<feature type="domain" description="Glycosyl hydrolase family 32 C-terminal" evidence="7">
    <location>
        <begin position="346"/>
        <end position="469"/>
    </location>
</feature>
<evidence type="ECO:0000256" key="1">
    <source>
        <dbReference type="ARBA" id="ARBA00009902"/>
    </source>
</evidence>
<evidence type="ECO:0000313" key="9">
    <source>
        <dbReference type="Proteomes" id="UP000295097"/>
    </source>
</evidence>
<dbReference type="Pfam" id="PF00251">
    <property type="entry name" value="Glyco_hydro_32N"/>
    <property type="match status" value="1"/>
</dbReference>
<dbReference type="SUPFAM" id="SSF49899">
    <property type="entry name" value="Concanavalin A-like lectins/glucanases"/>
    <property type="match status" value="1"/>
</dbReference>
<dbReference type="InterPro" id="IPR051214">
    <property type="entry name" value="GH32_Enzymes"/>
</dbReference>
<gene>
    <name evidence="8" type="ORF">EDC90_103522</name>
</gene>
<comment type="caution">
    <text evidence="8">The sequence shown here is derived from an EMBL/GenBank/DDBJ whole genome shotgun (WGS) entry which is preliminary data.</text>
</comment>
<keyword evidence="9" id="KW-1185">Reference proteome</keyword>
<dbReference type="SMART" id="SM00640">
    <property type="entry name" value="Glyco_32"/>
    <property type="match status" value="1"/>
</dbReference>
<dbReference type="InterPro" id="IPR023296">
    <property type="entry name" value="Glyco_hydro_beta-prop_sf"/>
</dbReference>
<keyword evidence="4 5" id="KW-0326">Glycosidase</keyword>
<reference evidence="8 9" key="1">
    <citation type="submission" date="2019-03" db="EMBL/GenBank/DDBJ databases">
        <title>Freshwater and sediment microbial communities from various areas in North America, analyzing microbe dynamics in response to fracking.</title>
        <authorList>
            <person name="Lamendella R."/>
        </authorList>
    </citation>
    <scope>NUCLEOTIDE SEQUENCE [LARGE SCALE GENOMIC DNA]</scope>
    <source>
        <strain evidence="8 9">175.2</strain>
    </source>
</reference>
<dbReference type="Proteomes" id="UP000295097">
    <property type="component" value="Unassembled WGS sequence"/>
</dbReference>
<evidence type="ECO:0000259" key="6">
    <source>
        <dbReference type="Pfam" id="PF00251"/>
    </source>
</evidence>
<dbReference type="CDD" id="cd08995">
    <property type="entry name" value="GH32_EcAec43-like"/>
    <property type="match status" value="1"/>
</dbReference>
<protein>
    <recommendedName>
        <fullName evidence="2">beta-fructofuranosidase</fullName>
        <ecNumber evidence="2">3.2.1.26</ecNumber>
    </recommendedName>
</protein>
<comment type="similarity">
    <text evidence="1 5">Belongs to the glycosyl hydrolase 32 family.</text>
</comment>
<dbReference type="Gene3D" id="2.60.120.560">
    <property type="entry name" value="Exo-inulinase, domain 1"/>
    <property type="match status" value="1"/>
</dbReference>
<sequence>MSIFYRPEEAWVGDAIPVFDGTYKIYFLADRRAGGTYGENTSWDMVETVDMVRFTEHGTALPHGTATAPDRNAYTGSVLTDRDGKRHIFYTGHNPDITEDELPLQVVLHASSDDGITWEKTSGFALYSKNDRYERHDWRDPFVFWSDEKACYIMLVTARLKGASAHTGGCIAALHSHDLVHWEEVEPFFAPDQYITLECPDYFRMGDWHYLVYSTFSERFVTHWRKARSLDGPWLSVPGDTFDARGCYALKTAGEDSGRRFAFGWVPTKKGETDYGPWEWAGTLIAHDIWQDRNGDLFSRLPEALVGSFSDPAPLDVPFNDDGWRIGRVDGQDRLTLADTPEKCLVETNFSDWNDAQSFGIALRCDPDFDKGYFIRFEPAFNRMTFDMWPRQEPGEFQWQIAGDRPQMVELERWIDFPATARLNLKIVIDGDILMANVNDRVTMTTRIYNHRDGKIAAFCNGGGVTVHSPSVKTAP</sequence>
<dbReference type="PANTHER" id="PTHR43101">
    <property type="entry name" value="BETA-FRUCTOSIDASE"/>
    <property type="match status" value="1"/>
</dbReference>
<dbReference type="AlphaFoldDB" id="A0A4R3NHU0"/>
<evidence type="ECO:0000256" key="5">
    <source>
        <dbReference type="RuleBase" id="RU362110"/>
    </source>
</evidence>
<dbReference type="InterPro" id="IPR013189">
    <property type="entry name" value="Glyco_hydro_32_C"/>
</dbReference>
<dbReference type="GO" id="GO:0005975">
    <property type="term" value="P:carbohydrate metabolic process"/>
    <property type="evidence" value="ECO:0007669"/>
    <property type="project" value="InterPro"/>
</dbReference>
<dbReference type="EMBL" id="SMAR01000035">
    <property type="protein sequence ID" value="TCT33060.1"/>
    <property type="molecule type" value="Genomic_DNA"/>
</dbReference>